<accession>A0A7X4KE85</accession>
<sequence>MMKRVHRQPGFTLIELLLAISILAIIAVLGWRGLDSIIRSRSTLTAGMEQTRGLQLAFAQMQSDCENLADSALLQSRAFMQAENDRITLVRMVMGENQPTRLQVVSYRVVGGVLTRRESLATRELTQLDNLWQAALADTDSSMAAVALQSGVQGMATRFWIPGASTGNAGWRAAAGVSTAGAAGSANLPTGLEVSMTQQGQEIPMVKSFLLGAL</sequence>
<dbReference type="PANTHER" id="PTHR39583">
    <property type="entry name" value="TYPE II SECRETION SYSTEM PROTEIN J-RELATED"/>
    <property type="match status" value="1"/>
</dbReference>
<evidence type="ECO:0000256" key="3">
    <source>
        <dbReference type="ARBA" id="ARBA00022481"/>
    </source>
</evidence>
<dbReference type="PANTHER" id="PTHR39583:SF2">
    <property type="entry name" value="TYPE II SECRETION SYSTEM PROTEIN J"/>
    <property type="match status" value="1"/>
</dbReference>
<comment type="caution">
    <text evidence="9">The sequence shown here is derived from an EMBL/GenBank/DDBJ whole genome shotgun (WGS) entry which is preliminary data.</text>
</comment>
<keyword evidence="7 8" id="KW-0472">Membrane</keyword>
<evidence type="ECO:0000256" key="8">
    <source>
        <dbReference type="SAM" id="Phobius"/>
    </source>
</evidence>
<dbReference type="InterPro" id="IPR012902">
    <property type="entry name" value="N_methyl_site"/>
</dbReference>
<evidence type="ECO:0000256" key="2">
    <source>
        <dbReference type="ARBA" id="ARBA00022475"/>
    </source>
</evidence>
<protein>
    <submittedName>
        <fullName evidence="9">Prepilin-type N-terminal cleavage/methylation domain-containing protein</fullName>
    </submittedName>
</protein>
<keyword evidence="2" id="KW-1003">Cell membrane</keyword>
<dbReference type="EMBL" id="WWCK01000006">
    <property type="protein sequence ID" value="MYM69218.1"/>
    <property type="molecule type" value="Genomic_DNA"/>
</dbReference>
<dbReference type="AlphaFoldDB" id="A0A7X4KE85"/>
<dbReference type="GO" id="GO:0015628">
    <property type="term" value="P:protein secretion by the type II secretion system"/>
    <property type="evidence" value="ECO:0007669"/>
    <property type="project" value="TreeGrafter"/>
</dbReference>
<evidence type="ECO:0000313" key="10">
    <source>
        <dbReference type="Proteomes" id="UP000450012"/>
    </source>
</evidence>
<dbReference type="SUPFAM" id="SSF54523">
    <property type="entry name" value="Pili subunits"/>
    <property type="match status" value="2"/>
</dbReference>
<name>A0A7X4KE85_9BURK</name>
<keyword evidence="10" id="KW-1185">Reference proteome</keyword>
<evidence type="ECO:0000256" key="7">
    <source>
        <dbReference type="ARBA" id="ARBA00023136"/>
    </source>
</evidence>
<keyword evidence="3" id="KW-0488">Methylation</keyword>
<dbReference type="NCBIfam" id="TIGR02532">
    <property type="entry name" value="IV_pilin_GFxxxE"/>
    <property type="match status" value="1"/>
</dbReference>
<evidence type="ECO:0000313" key="9">
    <source>
        <dbReference type="EMBL" id="MYM69218.1"/>
    </source>
</evidence>
<keyword evidence="6 8" id="KW-1133">Transmembrane helix</keyword>
<organism evidence="9 10">
    <name type="scientific">Duganella rivi</name>
    <dbReference type="NCBI Taxonomy" id="2666083"/>
    <lineage>
        <taxon>Bacteria</taxon>
        <taxon>Pseudomonadati</taxon>
        <taxon>Pseudomonadota</taxon>
        <taxon>Betaproteobacteria</taxon>
        <taxon>Burkholderiales</taxon>
        <taxon>Oxalobacteraceae</taxon>
        <taxon>Telluria group</taxon>
        <taxon>Duganella</taxon>
    </lineage>
</organism>
<dbReference type="InterPro" id="IPR045584">
    <property type="entry name" value="Pilin-like"/>
</dbReference>
<gene>
    <name evidence="9" type="ORF">GTP45_20585</name>
</gene>
<evidence type="ECO:0000256" key="6">
    <source>
        <dbReference type="ARBA" id="ARBA00022989"/>
    </source>
</evidence>
<dbReference type="Proteomes" id="UP000450012">
    <property type="component" value="Unassembled WGS sequence"/>
</dbReference>
<keyword evidence="4" id="KW-0997">Cell inner membrane</keyword>
<evidence type="ECO:0000256" key="4">
    <source>
        <dbReference type="ARBA" id="ARBA00022519"/>
    </source>
</evidence>
<evidence type="ECO:0000256" key="5">
    <source>
        <dbReference type="ARBA" id="ARBA00022692"/>
    </source>
</evidence>
<keyword evidence="5 8" id="KW-0812">Transmembrane</keyword>
<evidence type="ECO:0000256" key="1">
    <source>
        <dbReference type="ARBA" id="ARBA00004377"/>
    </source>
</evidence>
<dbReference type="GO" id="GO:0005886">
    <property type="term" value="C:plasma membrane"/>
    <property type="evidence" value="ECO:0007669"/>
    <property type="project" value="UniProtKB-SubCell"/>
</dbReference>
<proteinExistence type="predicted"/>
<feature type="transmembrane region" description="Helical" evidence="8">
    <location>
        <begin position="12"/>
        <end position="34"/>
    </location>
</feature>
<dbReference type="Gene3D" id="3.30.700.10">
    <property type="entry name" value="Glycoprotein, Type 4 Pilin"/>
    <property type="match status" value="1"/>
</dbReference>
<dbReference type="Pfam" id="PF07963">
    <property type="entry name" value="N_methyl"/>
    <property type="match status" value="1"/>
</dbReference>
<dbReference type="InterPro" id="IPR051621">
    <property type="entry name" value="T2SS_protein_J"/>
</dbReference>
<reference evidence="9 10" key="1">
    <citation type="submission" date="2019-12" db="EMBL/GenBank/DDBJ databases">
        <title>Novel species isolated from a subtropical stream in China.</title>
        <authorList>
            <person name="Lu H."/>
        </authorList>
    </citation>
    <scope>NUCLEOTIDE SEQUENCE [LARGE SCALE GENOMIC DNA]</scope>
    <source>
        <strain evidence="9 10">FT55W</strain>
    </source>
</reference>
<comment type="subcellular location">
    <subcellularLocation>
        <location evidence="1">Cell inner membrane</location>
        <topology evidence="1">Single-pass membrane protein</topology>
    </subcellularLocation>
</comment>